<gene>
    <name evidence="2" type="ORF">GCM10022256_18550</name>
</gene>
<evidence type="ECO:0000256" key="1">
    <source>
        <dbReference type="SAM" id="Phobius"/>
    </source>
</evidence>
<comment type="caution">
    <text evidence="2">The sequence shown here is derived from an EMBL/GenBank/DDBJ whole genome shotgun (WGS) entry which is preliminary data.</text>
</comment>
<feature type="transmembrane region" description="Helical" evidence="1">
    <location>
        <begin position="26"/>
        <end position="52"/>
    </location>
</feature>
<dbReference type="EMBL" id="BAABAU010000001">
    <property type="protein sequence ID" value="GAA4266243.1"/>
    <property type="molecule type" value="Genomic_DNA"/>
</dbReference>
<proteinExistence type="predicted"/>
<name>A0ABP8E225_9MICO</name>
<organism evidence="2 3">
    <name type="scientific">Frondihabitans peucedani</name>
    <dbReference type="NCBI Taxonomy" id="598626"/>
    <lineage>
        <taxon>Bacteria</taxon>
        <taxon>Bacillati</taxon>
        <taxon>Actinomycetota</taxon>
        <taxon>Actinomycetes</taxon>
        <taxon>Micrococcales</taxon>
        <taxon>Microbacteriaceae</taxon>
        <taxon>Frondihabitans</taxon>
    </lineage>
</organism>
<keyword evidence="3" id="KW-1185">Reference proteome</keyword>
<reference evidence="3" key="1">
    <citation type="journal article" date="2019" name="Int. J. Syst. Evol. Microbiol.">
        <title>The Global Catalogue of Microorganisms (GCM) 10K type strain sequencing project: providing services to taxonomists for standard genome sequencing and annotation.</title>
        <authorList>
            <consortium name="The Broad Institute Genomics Platform"/>
            <consortium name="The Broad Institute Genome Sequencing Center for Infectious Disease"/>
            <person name="Wu L."/>
            <person name="Ma J."/>
        </authorList>
    </citation>
    <scope>NUCLEOTIDE SEQUENCE [LARGE SCALE GENOMIC DNA]</scope>
    <source>
        <strain evidence="3">JCM 17442</strain>
    </source>
</reference>
<keyword evidence="1" id="KW-0472">Membrane</keyword>
<dbReference type="RefSeq" id="WP_344795292.1">
    <property type="nucleotide sequence ID" value="NZ_BAABAU010000001.1"/>
</dbReference>
<sequence>MSFLRPQIDPQGSPFSEIRQIERDRVLVVVASVTVAATSCLIGGALVALGLAA</sequence>
<evidence type="ECO:0000313" key="3">
    <source>
        <dbReference type="Proteomes" id="UP001501594"/>
    </source>
</evidence>
<dbReference type="Proteomes" id="UP001501594">
    <property type="component" value="Unassembled WGS sequence"/>
</dbReference>
<accession>A0ABP8E225</accession>
<keyword evidence="1" id="KW-0812">Transmembrane</keyword>
<evidence type="ECO:0000313" key="2">
    <source>
        <dbReference type="EMBL" id="GAA4266243.1"/>
    </source>
</evidence>
<protein>
    <submittedName>
        <fullName evidence="2">Uncharacterized protein</fullName>
    </submittedName>
</protein>
<keyword evidence="1" id="KW-1133">Transmembrane helix</keyword>